<reference evidence="1 2" key="1">
    <citation type="submission" date="2020-07" db="EMBL/GenBank/DDBJ databases">
        <title>MOT database genomes.</title>
        <authorList>
            <person name="Joseph S."/>
            <person name="Aduse-Opoku J."/>
            <person name="Hashim A."/>
            <person name="Wade W."/>
            <person name="Curtis M."/>
        </authorList>
    </citation>
    <scope>NUCLEOTIDE SEQUENCE [LARGE SCALE GENOMIC DNA]</scope>
    <source>
        <strain evidence="1 2">WMus004</strain>
    </source>
</reference>
<protein>
    <recommendedName>
        <fullName evidence="3">ABC transporter</fullName>
    </recommendedName>
</protein>
<dbReference type="Gene3D" id="3.40.50.300">
    <property type="entry name" value="P-loop containing nucleotide triphosphate hydrolases"/>
    <property type="match status" value="1"/>
</dbReference>
<organism evidence="1 2">
    <name type="scientific">Actinomyces bowdenii</name>
    <dbReference type="NCBI Taxonomy" id="131109"/>
    <lineage>
        <taxon>Bacteria</taxon>
        <taxon>Bacillati</taxon>
        <taxon>Actinomycetota</taxon>
        <taxon>Actinomycetes</taxon>
        <taxon>Actinomycetales</taxon>
        <taxon>Actinomycetaceae</taxon>
        <taxon>Actinomyces</taxon>
    </lineage>
</organism>
<evidence type="ECO:0008006" key="3">
    <source>
        <dbReference type="Google" id="ProtNLM"/>
    </source>
</evidence>
<dbReference type="SUPFAM" id="SSF52540">
    <property type="entry name" value="P-loop containing nucleoside triphosphate hydrolases"/>
    <property type="match status" value="1"/>
</dbReference>
<evidence type="ECO:0000313" key="1">
    <source>
        <dbReference type="EMBL" id="NYS70285.1"/>
    </source>
</evidence>
<feature type="non-terminal residue" evidence="1">
    <location>
        <position position="109"/>
    </location>
</feature>
<comment type="caution">
    <text evidence="1">The sequence shown here is derived from an EMBL/GenBank/DDBJ whole genome shotgun (WGS) entry which is preliminary data.</text>
</comment>
<dbReference type="Proteomes" id="UP000572528">
    <property type="component" value="Unassembled WGS sequence"/>
</dbReference>
<gene>
    <name evidence="1" type="ORF">HZZ05_12355</name>
</gene>
<sequence length="109" mass="10995">MRIPRTPVPEQGDRGAAAIAAADADLTGDLEALQRAVELAAGLGIDQEDLAPAREVIERAGQRRRLAPQATIVALLGATGSGKSSVFNALAGGELARVAPSMAPLVASG</sequence>
<accession>A0A853EMY3</accession>
<evidence type="ECO:0000313" key="2">
    <source>
        <dbReference type="Proteomes" id="UP000572528"/>
    </source>
</evidence>
<dbReference type="InterPro" id="IPR027417">
    <property type="entry name" value="P-loop_NTPase"/>
</dbReference>
<dbReference type="EMBL" id="JACBXV010000256">
    <property type="protein sequence ID" value="NYS70285.1"/>
    <property type="molecule type" value="Genomic_DNA"/>
</dbReference>
<proteinExistence type="predicted"/>
<dbReference type="AlphaFoldDB" id="A0A853EMY3"/>
<name>A0A853EMY3_9ACTO</name>